<dbReference type="NCBIfam" id="TIGR02594">
    <property type="entry name" value="TIGR02594 family protein"/>
    <property type="match status" value="1"/>
</dbReference>
<evidence type="ECO:0000256" key="1">
    <source>
        <dbReference type="SAM" id="MobiDB-lite"/>
    </source>
</evidence>
<dbReference type="EMBL" id="AAILJL010000032">
    <property type="protein sequence ID" value="ECF4924846.1"/>
    <property type="molecule type" value="Genomic_DNA"/>
</dbReference>
<comment type="caution">
    <text evidence="2">The sequence shown here is derived from an EMBL/GenBank/DDBJ whole genome shotgun (WGS) entry which is preliminary data.</text>
</comment>
<dbReference type="Proteomes" id="UP000839641">
    <property type="component" value="Unassembled WGS sequence"/>
</dbReference>
<feature type="region of interest" description="Disordered" evidence="1">
    <location>
        <begin position="1"/>
        <end position="133"/>
    </location>
</feature>
<accession>A0A5Y2QT48</accession>
<dbReference type="AlphaFoldDB" id="A0A5Y2QT48"/>
<name>A0A5Y2QT48_SALER</name>
<reference evidence="2" key="1">
    <citation type="submission" date="2019-07" db="EMBL/GenBank/DDBJ databases">
        <authorList>
            <consortium name="GenomeTrakr network: Whole genome sequencing for foodborne pathogen traceback"/>
        </authorList>
    </citation>
    <scope>NUCLEOTIDE SEQUENCE [LARGE SCALE GENOMIC DNA]</scope>
    <source>
        <strain evidence="2">FDA00014297</strain>
    </source>
</reference>
<proteinExistence type="predicted"/>
<feature type="compositionally biased region" description="Polar residues" evidence="1">
    <location>
        <begin position="15"/>
        <end position="32"/>
    </location>
</feature>
<feature type="compositionally biased region" description="Polar residues" evidence="1">
    <location>
        <begin position="87"/>
        <end position="114"/>
    </location>
</feature>
<dbReference type="InterPro" id="IPR013423">
    <property type="entry name" value="CHP02594"/>
</dbReference>
<evidence type="ECO:0000313" key="2">
    <source>
        <dbReference type="EMBL" id="ECF4924846.1"/>
    </source>
</evidence>
<sequence length="337" mass="35413">MTDGAESSPAEIGGATSSGTGESYPVSPNNPTADAGNAGHPVDGPLSPGGWTPDTTDGADSSPAETGGAAPSETGESLPPHPDLPGDSTTGAGNTAHTSDGANGQKSGSSQTTTKPDKPTNLPTVGGKDSGNPVAIISHEQKEAPWMVVAYEEAEKRWKWGRVKEANGGINYHKLTGANNPTMVGDQNAWCASFINYCLKMTGYKMSGTPNSQFFSKSPDFKKIDTPIFGAITVFHKKGTKKSGHVNLVYCKTKDGEIGLLGGNQTDSVTINPRYAVYDSPKLRLEFIGFYVPVSYYFHAKEIIQKGGDLTPVFDNIGALRESLGANKPSVKDGKTR</sequence>
<gene>
    <name evidence="2" type="ORF">FLP03_22210</name>
</gene>
<protein>
    <submittedName>
        <fullName evidence="2">TIGR02594 family protein</fullName>
    </submittedName>
</protein>
<organism evidence="2">
    <name type="scientific">Salmonella enterica subsp. arizonae</name>
    <dbReference type="NCBI Taxonomy" id="59203"/>
    <lineage>
        <taxon>Bacteria</taxon>
        <taxon>Pseudomonadati</taxon>
        <taxon>Pseudomonadota</taxon>
        <taxon>Gammaproteobacteria</taxon>
        <taxon>Enterobacterales</taxon>
        <taxon>Enterobacteriaceae</taxon>
        <taxon>Salmonella</taxon>
    </lineage>
</organism>